<protein>
    <recommendedName>
        <fullName evidence="8">PX domain-containing protein</fullName>
    </recommendedName>
</protein>
<evidence type="ECO:0000313" key="9">
    <source>
        <dbReference type="EMBL" id="KAK2146114.1"/>
    </source>
</evidence>
<dbReference type="GO" id="GO:0030659">
    <property type="term" value="C:cytoplasmic vesicle membrane"/>
    <property type="evidence" value="ECO:0007669"/>
    <property type="project" value="UniProtKB-SubCell"/>
</dbReference>
<dbReference type="AlphaFoldDB" id="A0AAD9J487"/>
<dbReference type="Proteomes" id="UP001208570">
    <property type="component" value="Unassembled WGS sequence"/>
</dbReference>
<dbReference type="SUPFAM" id="SSF64268">
    <property type="entry name" value="PX domain"/>
    <property type="match status" value="1"/>
</dbReference>
<keyword evidence="3" id="KW-0813">Transport</keyword>
<dbReference type="PANTHER" id="PTHR15813">
    <property type="entry name" value="SORTING NEXIN-22 AND 24"/>
    <property type="match status" value="1"/>
</dbReference>
<evidence type="ECO:0000256" key="1">
    <source>
        <dbReference type="ARBA" id="ARBA00004180"/>
    </source>
</evidence>
<organism evidence="9 10">
    <name type="scientific">Paralvinella palmiformis</name>
    <dbReference type="NCBI Taxonomy" id="53620"/>
    <lineage>
        <taxon>Eukaryota</taxon>
        <taxon>Metazoa</taxon>
        <taxon>Spiralia</taxon>
        <taxon>Lophotrochozoa</taxon>
        <taxon>Annelida</taxon>
        <taxon>Polychaeta</taxon>
        <taxon>Sedentaria</taxon>
        <taxon>Canalipalpata</taxon>
        <taxon>Terebellida</taxon>
        <taxon>Terebelliformia</taxon>
        <taxon>Alvinellidae</taxon>
        <taxon>Paralvinella</taxon>
    </lineage>
</organism>
<evidence type="ECO:0000256" key="5">
    <source>
        <dbReference type="ARBA" id="ARBA00023121"/>
    </source>
</evidence>
<gene>
    <name evidence="9" type="ORF">LSH36_631g01043</name>
</gene>
<dbReference type="Pfam" id="PF00787">
    <property type="entry name" value="PX"/>
    <property type="match status" value="1"/>
</dbReference>
<name>A0AAD9J487_9ANNE</name>
<evidence type="ECO:0000256" key="6">
    <source>
        <dbReference type="ARBA" id="ARBA00023136"/>
    </source>
</evidence>
<comment type="similarity">
    <text evidence="2">Belongs to the sorting nexin family.</text>
</comment>
<dbReference type="Gene3D" id="3.30.1520.10">
    <property type="entry name" value="Phox-like domain"/>
    <property type="match status" value="1"/>
</dbReference>
<keyword evidence="5" id="KW-0446">Lipid-binding</keyword>
<reference evidence="9" key="1">
    <citation type="journal article" date="2023" name="Mol. Biol. Evol.">
        <title>Third-Generation Sequencing Reveals the Adaptive Role of the Epigenome in Three Deep-Sea Polychaetes.</title>
        <authorList>
            <person name="Perez M."/>
            <person name="Aroh O."/>
            <person name="Sun Y."/>
            <person name="Lan Y."/>
            <person name="Juniper S.K."/>
            <person name="Young C.R."/>
            <person name="Angers B."/>
            <person name="Qian P.Y."/>
        </authorList>
    </citation>
    <scope>NUCLEOTIDE SEQUENCE</scope>
    <source>
        <strain evidence="9">P08H-3</strain>
    </source>
</reference>
<dbReference type="GO" id="GO:1901981">
    <property type="term" value="F:phosphatidylinositol phosphate binding"/>
    <property type="evidence" value="ECO:0007669"/>
    <property type="project" value="TreeGrafter"/>
</dbReference>
<dbReference type="InterPro" id="IPR052467">
    <property type="entry name" value="Sorting_nexin_PX-domain"/>
</dbReference>
<evidence type="ECO:0000256" key="4">
    <source>
        <dbReference type="ARBA" id="ARBA00022927"/>
    </source>
</evidence>
<proteinExistence type="inferred from homology"/>
<keyword evidence="10" id="KW-1185">Reference proteome</keyword>
<feature type="domain" description="PX" evidence="8">
    <location>
        <begin position="6"/>
        <end position="124"/>
    </location>
</feature>
<dbReference type="GO" id="GO:0015031">
    <property type="term" value="P:protein transport"/>
    <property type="evidence" value="ECO:0007669"/>
    <property type="project" value="UniProtKB-KW"/>
</dbReference>
<dbReference type="SMART" id="SM00312">
    <property type="entry name" value="PX"/>
    <property type="match status" value="1"/>
</dbReference>
<comment type="caution">
    <text evidence="9">The sequence shown here is derived from an EMBL/GenBank/DDBJ whole genome shotgun (WGS) entry which is preliminary data.</text>
</comment>
<comment type="subcellular location">
    <subcellularLocation>
        <location evidence="1">Cytoplasmic vesicle membrane</location>
        <topology evidence="1">Peripheral membrane protein</topology>
        <orientation evidence="1">Cytoplasmic side</orientation>
    </subcellularLocation>
</comment>
<sequence length="167" mass="19228">MEIGEMNIIVKIPSFRKYTDNEKSFTVFSVEVHHNNNVHTVDKRYTDFEELHKQVKQSVNTPPFPHKTVLKWNQKVLESRRVRFEQYLQGILNGPKIPRSLLKFLELNMQCESLESLDKLSDVGVTHQPMLAFSENSYVTPQQKGSLPDILVAGVLQGLYGSVDDLR</sequence>
<keyword evidence="4" id="KW-0653">Protein transport</keyword>
<dbReference type="InterPro" id="IPR001683">
    <property type="entry name" value="PX_dom"/>
</dbReference>
<evidence type="ECO:0000256" key="7">
    <source>
        <dbReference type="ARBA" id="ARBA00023329"/>
    </source>
</evidence>
<keyword evidence="7" id="KW-0968">Cytoplasmic vesicle</keyword>
<dbReference type="PANTHER" id="PTHR15813:SF9">
    <property type="entry name" value="PX DOMAIN-CONTAINING PROTEIN"/>
    <property type="match status" value="1"/>
</dbReference>
<dbReference type="EMBL" id="JAODUP010000631">
    <property type="protein sequence ID" value="KAK2146114.1"/>
    <property type="molecule type" value="Genomic_DNA"/>
</dbReference>
<dbReference type="InterPro" id="IPR036871">
    <property type="entry name" value="PX_dom_sf"/>
</dbReference>
<evidence type="ECO:0000256" key="3">
    <source>
        <dbReference type="ARBA" id="ARBA00022448"/>
    </source>
</evidence>
<accession>A0AAD9J487</accession>
<evidence type="ECO:0000259" key="8">
    <source>
        <dbReference type="PROSITE" id="PS50195"/>
    </source>
</evidence>
<evidence type="ECO:0000313" key="10">
    <source>
        <dbReference type="Proteomes" id="UP001208570"/>
    </source>
</evidence>
<keyword evidence="6" id="KW-0472">Membrane</keyword>
<dbReference type="PROSITE" id="PS50195">
    <property type="entry name" value="PX"/>
    <property type="match status" value="1"/>
</dbReference>
<evidence type="ECO:0000256" key="2">
    <source>
        <dbReference type="ARBA" id="ARBA00010883"/>
    </source>
</evidence>